<keyword evidence="12" id="KW-0961">Cell wall biogenesis/degradation</keyword>
<keyword evidence="6 19" id="KW-0328">Glycosyltransferase</keyword>
<keyword evidence="10" id="KW-0573">Peptidoglycan synthesis</keyword>
<comment type="similarity">
    <text evidence="3">In the N-terminal section; belongs to the glycosyltransferase 51 family.</text>
</comment>
<feature type="domain" description="Penicillin-binding protein transpeptidase" evidence="17">
    <location>
        <begin position="357"/>
        <end position="589"/>
    </location>
</feature>
<dbReference type="eggNOG" id="COG0744">
    <property type="taxonomic scope" value="Bacteria"/>
</dbReference>
<dbReference type="RefSeq" id="WP_023431687.1">
    <property type="nucleotide sequence ID" value="NZ_AWXZ01000018.1"/>
</dbReference>
<evidence type="ECO:0000256" key="11">
    <source>
        <dbReference type="ARBA" id="ARBA00023268"/>
    </source>
</evidence>
<dbReference type="InterPro" id="IPR036950">
    <property type="entry name" value="PBP_transglycosylase"/>
</dbReference>
<dbReference type="GO" id="GO:0030288">
    <property type="term" value="C:outer membrane-bounded periplasmic space"/>
    <property type="evidence" value="ECO:0007669"/>
    <property type="project" value="TreeGrafter"/>
</dbReference>
<comment type="catalytic activity">
    <reaction evidence="13">
        <text>Preferential cleavage: (Ac)2-L-Lys-D-Ala-|-D-Ala. Also transpeptidation of peptidyl-alanyl moieties that are N-acyl substituents of D-alanine.</text>
        <dbReference type="EC" id="3.4.16.4"/>
    </reaction>
</comment>
<keyword evidence="9" id="KW-0133">Cell shape</keyword>
<comment type="similarity">
    <text evidence="2">In the C-terminal section; belongs to the transpeptidase family.</text>
</comment>
<dbReference type="Gene3D" id="1.10.3810.10">
    <property type="entry name" value="Biosynthetic peptidoglycan transglycosylase-like"/>
    <property type="match status" value="1"/>
</dbReference>
<keyword evidence="20" id="KW-1185">Reference proteome</keyword>
<dbReference type="InterPro" id="IPR023346">
    <property type="entry name" value="Lysozyme-like_dom_sf"/>
</dbReference>
<evidence type="ECO:0000256" key="6">
    <source>
        <dbReference type="ARBA" id="ARBA00022676"/>
    </source>
</evidence>
<keyword evidence="16" id="KW-0812">Transmembrane</keyword>
<dbReference type="GO" id="GO:0006508">
    <property type="term" value="P:proteolysis"/>
    <property type="evidence" value="ECO:0007669"/>
    <property type="project" value="UniProtKB-KW"/>
</dbReference>
<organism evidence="19 20">
    <name type="scientific">Lutibaculum baratangense AMV1</name>
    <dbReference type="NCBI Taxonomy" id="631454"/>
    <lineage>
        <taxon>Bacteria</taxon>
        <taxon>Pseudomonadati</taxon>
        <taxon>Pseudomonadota</taxon>
        <taxon>Alphaproteobacteria</taxon>
        <taxon>Hyphomicrobiales</taxon>
        <taxon>Tepidamorphaceae</taxon>
        <taxon>Lutibaculum</taxon>
    </lineage>
</organism>
<evidence type="ECO:0000256" key="7">
    <source>
        <dbReference type="ARBA" id="ARBA00022679"/>
    </source>
</evidence>
<feature type="domain" description="Glycosyl transferase family 51" evidence="18">
    <location>
        <begin position="105"/>
        <end position="271"/>
    </location>
</feature>
<keyword evidence="4" id="KW-0121">Carboxypeptidase</keyword>
<dbReference type="PATRIC" id="fig|631454.5.peg.1526"/>
<evidence type="ECO:0000313" key="20">
    <source>
        <dbReference type="Proteomes" id="UP000017819"/>
    </source>
</evidence>
<dbReference type="SUPFAM" id="SSF53955">
    <property type="entry name" value="Lysozyme-like"/>
    <property type="match status" value="1"/>
</dbReference>
<dbReference type="NCBIfam" id="TIGR02074">
    <property type="entry name" value="PBP_1a_fam"/>
    <property type="match status" value="1"/>
</dbReference>
<evidence type="ECO:0000256" key="15">
    <source>
        <dbReference type="SAM" id="MobiDB-lite"/>
    </source>
</evidence>
<dbReference type="InterPro" id="IPR001264">
    <property type="entry name" value="Glyco_trans_51"/>
</dbReference>
<comment type="caution">
    <text evidence="19">The sequence shown here is derived from an EMBL/GenBank/DDBJ whole genome shotgun (WGS) entry which is preliminary data.</text>
</comment>
<name>V4R140_9HYPH</name>
<evidence type="ECO:0000313" key="19">
    <source>
        <dbReference type="EMBL" id="ESR25712.1"/>
    </source>
</evidence>
<keyword evidence="16" id="KW-1133">Transmembrane helix</keyword>
<evidence type="ECO:0000256" key="1">
    <source>
        <dbReference type="ARBA" id="ARBA00004752"/>
    </source>
</evidence>
<dbReference type="InterPro" id="IPR012338">
    <property type="entry name" value="Beta-lactam/transpept-like"/>
</dbReference>
<dbReference type="GO" id="GO:0009002">
    <property type="term" value="F:serine-type D-Ala-D-Ala carboxypeptidase activity"/>
    <property type="evidence" value="ECO:0007669"/>
    <property type="project" value="UniProtKB-EC"/>
</dbReference>
<evidence type="ECO:0000259" key="18">
    <source>
        <dbReference type="Pfam" id="PF00912"/>
    </source>
</evidence>
<evidence type="ECO:0000256" key="2">
    <source>
        <dbReference type="ARBA" id="ARBA00007090"/>
    </source>
</evidence>
<evidence type="ECO:0000256" key="5">
    <source>
        <dbReference type="ARBA" id="ARBA00022670"/>
    </source>
</evidence>
<keyword evidence="16" id="KW-0472">Membrane</keyword>
<feature type="region of interest" description="Disordered" evidence="15">
    <location>
        <begin position="1"/>
        <end position="40"/>
    </location>
</feature>
<evidence type="ECO:0000259" key="17">
    <source>
        <dbReference type="Pfam" id="PF00905"/>
    </source>
</evidence>
<protein>
    <submittedName>
        <fullName evidence="19">Multimodular transpeptidase-transglycosylase</fullName>
        <ecNumber evidence="19">2.4.1.129</ecNumber>
        <ecNumber evidence="19">3.4.-.-</ecNumber>
    </submittedName>
</protein>
<dbReference type="STRING" id="631454.N177_1545"/>
<dbReference type="FunFam" id="1.10.3810.10:FF:000001">
    <property type="entry name" value="Penicillin-binding protein 1A"/>
    <property type="match status" value="1"/>
</dbReference>
<reference evidence="19 20" key="1">
    <citation type="journal article" date="2014" name="Genome Announc.">
        <title>Draft Genome Sequence of Lutibaculum baratangense Strain AMV1T, Isolated from a Mud Volcano in Andamans, India.</title>
        <authorList>
            <person name="Singh A."/>
            <person name="Sreenivas A."/>
            <person name="Sathyanarayana Reddy G."/>
            <person name="Pinnaka A.K."/>
            <person name="Shivaji S."/>
        </authorList>
    </citation>
    <scope>NUCLEOTIDE SEQUENCE [LARGE SCALE GENOMIC DNA]</scope>
    <source>
        <strain evidence="19 20">AMV1</strain>
    </source>
</reference>
<dbReference type="InterPro" id="IPR050396">
    <property type="entry name" value="Glycosyltr_51/Transpeptidase"/>
</dbReference>
<evidence type="ECO:0000256" key="8">
    <source>
        <dbReference type="ARBA" id="ARBA00022801"/>
    </source>
</evidence>
<dbReference type="GO" id="GO:0008360">
    <property type="term" value="P:regulation of cell shape"/>
    <property type="evidence" value="ECO:0007669"/>
    <property type="project" value="UniProtKB-KW"/>
</dbReference>
<evidence type="ECO:0000256" key="4">
    <source>
        <dbReference type="ARBA" id="ARBA00022645"/>
    </source>
</evidence>
<comment type="catalytic activity">
    <reaction evidence="14">
        <text>[GlcNAc-(1-&gt;4)-Mur2Ac(oyl-L-Ala-gamma-D-Glu-L-Lys-D-Ala-D-Ala)](n)-di-trans,octa-cis-undecaprenyl diphosphate + beta-D-GlcNAc-(1-&gt;4)-Mur2Ac(oyl-L-Ala-gamma-D-Glu-L-Lys-D-Ala-D-Ala)-di-trans,octa-cis-undecaprenyl diphosphate = [GlcNAc-(1-&gt;4)-Mur2Ac(oyl-L-Ala-gamma-D-Glu-L-Lys-D-Ala-D-Ala)](n+1)-di-trans,octa-cis-undecaprenyl diphosphate + di-trans,octa-cis-undecaprenyl diphosphate + H(+)</text>
        <dbReference type="Rhea" id="RHEA:23708"/>
        <dbReference type="Rhea" id="RHEA-COMP:9602"/>
        <dbReference type="Rhea" id="RHEA-COMP:9603"/>
        <dbReference type="ChEBI" id="CHEBI:15378"/>
        <dbReference type="ChEBI" id="CHEBI:58405"/>
        <dbReference type="ChEBI" id="CHEBI:60033"/>
        <dbReference type="ChEBI" id="CHEBI:78435"/>
        <dbReference type="EC" id="2.4.99.28"/>
    </reaction>
</comment>
<dbReference type="Gene3D" id="3.40.710.10">
    <property type="entry name" value="DD-peptidase/beta-lactamase superfamily"/>
    <property type="match status" value="1"/>
</dbReference>
<feature type="compositionally biased region" description="Polar residues" evidence="15">
    <location>
        <begin position="657"/>
        <end position="668"/>
    </location>
</feature>
<dbReference type="GO" id="GO:0009252">
    <property type="term" value="P:peptidoglycan biosynthetic process"/>
    <property type="evidence" value="ECO:0007669"/>
    <property type="project" value="UniProtKB-UniPathway"/>
</dbReference>
<keyword evidence="11" id="KW-0511">Multifunctional enzyme</keyword>
<feature type="compositionally biased region" description="Basic residues" evidence="15">
    <location>
        <begin position="20"/>
        <end position="29"/>
    </location>
</feature>
<dbReference type="EC" id="2.4.1.129" evidence="19"/>
<evidence type="ECO:0000256" key="13">
    <source>
        <dbReference type="ARBA" id="ARBA00034000"/>
    </source>
</evidence>
<dbReference type="InterPro" id="IPR001460">
    <property type="entry name" value="PCN-bd_Tpept"/>
</dbReference>
<dbReference type="Proteomes" id="UP000017819">
    <property type="component" value="Unassembled WGS sequence"/>
</dbReference>
<keyword evidence="7 19" id="KW-0808">Transferase</keyword>
<gene>
    <name evidence="19" type="ORF">N177_1545</name>
</gene>
<dbReference type="EC" id="3.4.-.-" evidence="19"/>
<evidence type="ECO:0000256" key="14">
    <source>
        <dbReference type="ARBA" id="ARBA00049902"/>
    </source>
</evidence>
<keyword evidence="5" id="KW-0645">Protease</keyword>
<evidence type="ECO:0000256" key="9">
    <source>
        <dbReference type="ARBA" id="ARBA00022960"/>
    </source>
</evidence>
<dbReference type="Pfam" id="PF00912">
    <property type="entry name" value="Transgly"/>
    <property type="match status" value="1"/>
</dbReference>
<feature type="transmembrane region" description="Helical" evidence="16">
    <location>
        <begin position="49"/>
        <end position="73"/>
    </location>
</feature>
<proteinExistence type="inferred from homology"/>
<dbReference type="PANTHER" id="PTHR32282:SF33">
    <property type="entry name" value="PEPTIDOGLYCAN GLYCOSYLTRANSFERASE"/>
    <property type="match status" value="1"/>
</dbReference>
<dbReference type="Pfam" id="PF00905">
    <property type="entry name" value="Transpeptidase"/>
    <property type="match status" value="1"/>
</dbReference>
<dbReference type="PANTHER" id="PTHR32282">
    <property type="entry name" value="BINDING PROTEIN TRANSPEPTIDASE, PUTATIVE-RELATED"/>
    <property type="match status" value="1"/>
</dbReference>
<comment type="pathway">
    <text evidence="1">Cell wall biogenesis; peptidoglycan biosynthesis.</text>
</comment>
<dbReference type="GO" id="GO:0071555">
    <property type="term" value="P:cell wall organization"/>
    <property type="evidence" value="ECO:0007669"/>
    <property type="project" value="UniProtKB-KW"/>
</dbReference>
<evidence type="ECO:0000256" key="12">
    <source>
        <dbReference type="ARBA" id="ARBA00023316"/>
    </source>
</evidence>
<sequence>MNNNDLRLSPEDRIAGQAPKRGKSGRGRPPRPERGQKRPRRRRSFVGHLFRLGVTLCFWGGIAAIGLIGYFALQMPSMDELAVPERPANVMVVAADGRLVGNRGETGGEAVRLFELPSYVPEAVMAIEDRRFYEHFGIDVIGLGRAMLANLQARGVVEGGSTLTQQLAKNLFLEPDRTIERKIQEVLLALWLEREYSKDEILEMYLNRVYLGAGATGVEAAAQRYYDKSARDLSLAEAATIAGLLKAPSRLAPTNNPEAAAERSKLVLNAMVEEGFISQSEAVDALAHPAEVKATGKGDSRGYAADWVMNLVPAYVGKIGRDIVVETTLDLDMQVSAESALKATLDEEGAAKGVSQGAVVVMTPEGSVKALVGGRDYVKSQFNRAVEAKRQPGSAFKPFVYVAAMELGLTPETLRRDAPISYGNWTPANYAGKYRGAVTLTEALRDSINTVAVQLASEVGPERVIDAARRMGIREKLAPNLSIALGTSEVSPLDLVAAYAPFSNGGIGVVPHVITRIRTTEGDVLYERQGSGPGRVISKEVVGEMNYMMNQTVSSGTGRNAAFGDWPAAGKTGTSQESRDAWFVGYTAHMVAGVWMGNDDSKPTKGVTGGSLPAKVWQKVMAKAHEGVPVTDLPEEYVPHGDSPDVMVDNSLPWLQGNEQPQPATAQMQDPAAPVQPAPSDGGFFNIDRGFLGRIFGG</sequence>
<dbReference type="GO" id="GO:0008955">
    <property type="term" value="F:peptidoglycan glycosyltransferase activity"/>
    <property type="evidence" value="ECO:0007669"/>
    <property type="project" value="UniProtKB-EC"/>
</dbReference>
<evidence type="ECO:0000256" key="10">
    <source>
        <dbReference type="ARBA" id="ARBA00022984"/>
    </source>
</evidence>
<keyword evidence="8 19" id="KW-0378">Hydrolase</keyword>
<evidence type="ECO:0000256" key="3">
    <source>
        <dbReference type="ARBA" id="ARBA00007739"/>
    </source>
</evidence>
<dbReference type="UniPathway" id="UPA00219"/>
<feature type="region of interest" description="Disordered" evidence="15">
    <location>
        <begin position="655"/>
        <end position="679"/>
    </location>
</feature>
<dbReference type="SUPFAM" id="SSF56601">
    <property type="entry name" value="beta-lactamase/transpeptidase-like"/>
    <property type="match status" value="1"/>
</dbReference>
<dbReference type="GO" id="GO:0008658">
    <property type="term" value="F:penicillin binding"/>
    <property type="evidence" value="ECO:0007669"/>
    <property type="project" value="InterPro"/>
</dbReference>
<dbReference type="EMBL" id="AWXZ01000018">
    <property type="protein sequence ID" value="ESR25712.1"/>
    <property type="molecule type" value="Genomic_DNA"/>
</dbReference>
<accession>V4R140</accession>
<evidence type="ECO:0000256" key="16">
    <source>
        <dbReference type="SAM" id="Phobius"/>
    </source>
</evidence>
<dbReference type="AlphaFoldDB" id="V4R140"/>